<dbReference type="PANTHER" id="PTHR43671">
    <property type="entry name" value="SERINE/THREONINE-PROTEIN KINASE NEK"/>
    <property type="match status" value="1"/>
</dbReference>
<evidence type="ECO:0000256" key="3">
    <source>
        <dbReference type="ARBA" id="ARBA00022741"/>
    </source>
</evidence>
<keyword evidence="4" id="KW-0418">Kinase</keyword>
<proteinExistence type="predicted"/>
<dbReference type="SUPFAM" id="SSF56112">
    <property type="entry name" value="Protein kinase-like (PK-like)"/>
    <property type="match status" value="1"/>
</dbReference>
<feature type="domain" description="Protein kinase" evidence="8">
    <location>
        <begin position="56"/>
        <end position="361"/>
    </location>
</feature>
<evidence type="ECO:0000259" key="8">
    <source>
        <dbReference type="PROSITE" id="PS50011"/>
    </source>
</evidence>
<keyword evidence="11" id="KW-1185">Reference proteome</keyword>
<dbReference type="AlphaFoldDB" id="A0A0L1JG92"/>
<evidence type="ECO:0000256" key="5">
    <source>
        <dbReference type="ARBA" id="ARBA00022840"/>
    </source>
</evidence>
<dbReference type="InterPro" id="IPR050660">
    <property type="entry name" value="NEK_Ser/Thr_kinase"/>
</dbReference>
<accession>A0A0L1JG92</accession>
<name>A0A0L1JG92_ASPN3</name>
<dbReference type="Pfam" id="PF00069">
    <property type="entry name" value="Pkinase"/>
    <property type="match status" value="1"/>
</dbReference>
<dbReference type="InterPro" id="IPR000719">
    <property type="entry name" value="Prot_kinase_dom"/>
</dbReference>
<evidence type="ECO:0000313" key="10">
    <source>
        <dbReference type="EMBL" id="KNG90776.1"/>
    </source>
</evidence>
<dbReference type="InterPro" id="IPR011009">
    <property type="entry name" value="Kinase-like_dom_sf"/>
</dbReference>
<dbReference type="GO" id="GO:0005524">
    <property type="term" value="F:ATP binding"/>
    <property type="evidence" value="ECO:0007669"/>
    <property type="project" value="UniProtKB-KW"/>
</dbReference>
<dbReference type="CDD" id="cd00180">
    <property type="entry name" value="PKc"/>
    <property type="match status" value="1"/>
</dbReference>
<dbReference type="PROSITE" id="PS00108">
    <property type="entry name" value="PROTEIN_KINASE_ST"/>
    <property type="match status" value="1"/>
</dbReference>
<dbReference type="GO" id="GO:0004674">
    <property type="term" value="F:protein serine/threonine kinase activity"/>
    <property type="evidence" value="ECO:0007669"/>
    <property type="project" value="UniProtKB-EC"/>
</dbReference>
<dbReference type="Gene3D" id="3.30.200.20">
    <property type="entry name" value="Phosphorylase Kinase, domain 1"/>
    <property type="match status" value="1"/>
</dbReference>
<evidence type="ECO:0000313" key="11">
    <source>
        <dbReference type="Proteomes" id="UP000037505"/>
    </source>
</evidence>
<sequence>MMATKWGEHGIGEDPVKASNYPGKKICERLSRREGHWSGKGQVNIEFRQNDVVPLEDDQQLEYKGSYGRVCRSILTVDEERIVVARKTMRLSDIPAKKIRDEVKILEDLKHRHLVTFIGSLTSRGFASILMYPFATCDLERLLQGLDEAQYHEQKSPVSTLLSELGWIQTGPKAAPWKPGDIFPHLQRICGCVCSALLYLHQRRIRHKDIKPSNVLVSKDGVYITDFNISKAFKSDLSSHTVGPYAGTMRYSAPECVYETGRSYPSDVYSLGLVFMEIYTYILGRRRSDMNDYTKSDLSLSKDSQIRHAALRILWVRVIFDGAGRGGFGTNAGMQELILRMISENQDARPEAFEVMSELWAHSPSGDFFCNECRKHKGCVGYKGLRKRYSELYNKYDNTIKEKNDLEKKLEQAREELKASRASNGPLSPSSEVGPTKSPPLTSRSLSQVSVIRSSRTGPPVIRNKSGQRLDLDSLSYSRSVHKENSDLIDTLNKVQGLKLCRAHYLTERCRNPNCSHRHDVNLTEEELEALRYLTRGQAPCNNGNGCTHPKCIYGHICPLGALKHLHVCPFADNMHIRDTIPVLSDPLD</sequence>
<organism evidence="10 11">
    <name type="scientific">Aspergillus nomiae NRRL (strain ATCC 15546 / NRRL 13137 / CBS 260.88 / M93)</name>
    <dbReference type="NCBI Taxonomy" id="1509407"/>
    <lineage>
        <taxon>Eukaryota</taxon>
        <taxon>Fungi</taxon>
        <taxon>Dikarya</taxon>
        <taxon>Ascomycota</taxon>
        <taxon>Pezizomycotina</taxon>
        <taxon>Eurotiomycetes</taxon>
        <taxon>Eurotiomycetidae</taxon>
        <taxon>Eurotiales</taxon>
        <taxon>Aspergillaceae</taxon>
        <taxon>Aspergillus</taxon>
        <taxon>Aspergillus subgen. Circumdati</taxon>
    </lineage>
</organism>
<evidence type="ECO:0000256" key="4">
    <source>
        <dbReference type="ARBA" id="ARBA00022777"/>
    </source>
</evidence>
<keyword evidence="3" id="KW-0547">Nucleotide-binding</keyword>
<gene>
    <name evidence="10" type="ORF">ANOM_000898</name>
</gene>
<keyword evidence="6" id="KW-0862">Zinc</keyword>
<keyword evidence="6" id="KW-0479">Metal-binding</keyword>
<dbReference type="RefSeq" id="XP_015411699.1">
    <property type="nucleotide sequence ID" value="XM_015546156.1"/>
</dbReference>
<dbReference type="PROSITE" id="PS50103">
    <property type="entry name" value="ZF_C3H1"/>
    <property type="match status" value="1"/>
</dbReference>
<dbReference type="Gene3D" id="1.10.510.10">
    <property type="entry name" value="Transferase(Phosphotransferase) domain 1"/>
    <property type="match status" value="1"/>
</dbReference>
<dbReference type="PROSITE" id="PS50011">
    <property type="entry name" value="PROTEIN_KINASE_DOM"/>
    <property type="match status" value="1"/>
</dbReference>
<dbReference type="InterPro" id="IPR008271">
    <property type="entry name" value="Ser/Thr_kinase_AS"/>
</dbReference>
<dbReference type="Pfam" id="PF25543">
    <property type="entry name" value="zf-CCCH_tandem"/>
    <property type="match status" value="1"/>
</dbReference>
<feature type="zinc finger region" description="C3H1-type" evidence="6">
    <location>
        <begin position="496"/>
        <end position="522"/>
    </location>
</feature>
<dbReference type="PANTHER" id="PTHR43671:SF13">
    <property type="entry name" value="SERINE_THREONINE-PROTEIN KINASE NEK2"/>
    <property type="match status" value="1"/>
</dbReference>
<dbReference type="EC" id="2.7.11.1" evidence="1"/>
<keyword evidence="6" id="KW-0863">Zinc-finger</keyword>
<dbReference type="InterPro" id="IPR057654">
    <property type="entry name" value="Znf-CCCH_tandem"/>
</dbReference>
<evidence type="ECO:0000256" key="7">
    <source>
        <dbReference type="SAM" id="MobiDB-lite"/>
    </source>
</evidence>
<dbReference type="GO" id="GO:0008270">
    <property type="term" value="F:zinc ion binding"/>
    <property type="evidence" value="ECO:0007669"/>
    <property type="project" value="UniProtKB-KW"/>
</dbReference>
<evidence type="ECO:0000256" key="6">
    <source>
        <dbReference type="PROSITE-ProRule" id="PRU00723"/>
    </source>
</evidence>
<feature type="domain" description="C3H1-type" evidence="9">
    <location>
        <begin position="496"/>
        <end position="522"/>
    </location>
</feature>
<dbReference type="EMBL" id="JNOM01000009">
    <property type="protein sequence ID" value="KNG90776.1"/>
    <property type="molecule type" value="Genomic_DNA"/>
</dbReference>
<dbReference type="OrthoDB" id="4161460at2759"/>
<dbReference type="SMART" id="SM00220">
    <property type="entry name" value="S_TKc"/>
    <property type="match status" value="1"/>
</dbReference>
<dbReference type="InterPro" id="IPR000571">
    <property type="entry name" value="Znf_CCCH"/>
</dbReference>
<dbReference type="STRING" id="1509407.A0A0L1JG92"/>
<keyword evidence="5" id="KW-0067">ATP-binding</keyword>
<feature type="region of interest" description="Disordered" evidence="7">
    <location>
        <begin position="413"/>
        <end position="466"/>
    </location>
</feature>
<feature type="compositionally biased region" description="Polar residues" evidence="7">
    <location>
        <begin position="421"/>
        <end position="457"/>
    </location>
</feature>
<protein>
    <recommendedName>
        <fullName evidence="1">non-specific serine/threonine protein kinase</fullName>
        <ecNumber evidence="1">2.7.11.1</ecNumber>
    </recommendedName>
</protein>
<dbReference type="GeneID" id="26802702"/>
<comment type="caution">
    <text evidence="10">The sequence shown here is derived from an EMBL/GenBank/DDBJ whole genome shotgun (WGS) entry which is preliminary data.</text>
</comment>
<evidence type="ECO:0000256" key="1">
    <source>
        <dbReference type="ARBA" id="ARBA00012513"/>
    </source>
</evidence>
<evidence type="ECO:0000256" key="2">
    <source>
        <dbReference type="ARBA" id="ARBA00022679"/>
    </source>
</evidence>
<evidence type="ECO:0000259" key="9">
    <source>
        <dbReference type="PROSITE" id="PS50103"/>
    </source>
</evidence>
<dbReference type="Proteomes" id="UP000037505">
    <property type="component" value="Unassembled WGS sequence"/>
</dbReference>
<keyword evidence="2" id="KW-0808">Transferase</keyword>
<reference evidence="10 11" key="1">
    <citation type="submission" date="2014-06" db="EMBL/GenBank/DDBJ databases">
        <title>The Genome of the Aflatoxigenic Filamentous Fungus Aspergillus nomius.</title>
        <authorList>
            <person name="Moore M.G."/>
            <person name="Shannon B.M."/>
            <person name="Brian M.M."/>
        </authorList>
    </citation>
    <scope>NUCLEOTIDE SEQUENCE [LARGE SCALE GENOMIC DNA]</scope>
    <source>
        <strain evidence="10 11">NRRL 13137</strain>
    </source>
</reference>